<evidence type="ECO:0000313" key="5">
    <source>
        <dbReference type="Proteomes" id="UP001596099"/>
    </source>
</evidence>
<dbReference type="Proteomes" id="UP001596099">
    <property type="component" value="Unassembled WGS sequence"/>
</dbReference>
<dbReference type="PANTHER" id="PTHR34236">
    <property type="entry name" value="DIMETHYL SULFOXIDE REDUCTASE TRANSCRIPTIONAL ACTIVATOR"/>
    <property type="match status" value="1"/>
</dbReference>
<dbReference type="InterPro" id="IPR007050">
    <property type="entry name" value="HTH_bacterioopsin"/>
</dbReference>
<protein>
    <submittedName>
        <fullName evidence="4">Helix-turn-helix domain-containing protein</fullName>
    </submittedName>
</protein>
<keyword evidence="1" id="KW-0805">Transcription regulation</keyword>
<name>A0ABD5RP47_9EURY</name>
<feature type="domain" description="HTH bat-type" evidence="3">
    <location>
        <begin position="12"/>
        <end position="63"/>
    </location>
</feature>
<proteinExistence type="predicted"/>
<keyword evidence="5" id="KW-1185">Reference proteome</keyword>
<evidence type="ECO:0000259" key="3">
    <source>
        <dbReference type="Pfam" id="PF04967"/>
    </source>
</evidence>
<gene>
    <name evidence="4" type="ORF">ACFPYI_13195</name>
</gene>
<dbReference type="Pfam" id="PF04967">
    <property type="entry name" value="HTH_10"/>
    <property type="match status" value="1"/>
</dbReference>
<evidence type="ECO:0000256" key="1">
    <source>
        <dbReference type="ARBA" id="ARBA00023015"/>
    </source>
</evidence>
<evidence type="ECO:0000256" key="2">
    <source>
        <dbReference type="ARBA" id="ARBA00023163"/>
    </source>
</evidence>
<sequence>MTGDDSEAVSALTGTERDVLRTAVEEGYFDVPRRITTAALADRVGVADDEVIVVLRRGTAKVLRGNRSILGRPVDERRC</sequence>
<comment type="caution">
    <text evidence="4">The sequence shown here is derived from an EMBL/GenBank/DDBJ whole genome shotgun (WGS) entry which is preliminary data.</text>
</comment>
<keyword evidence="2" id="KW-0804">Transcription</keyword>
<dbReference type="AlphaFoldDB" id="A0ABD5RP47"/>
<evidence type="ECO:0000313" key="4">
    <source>
        <dbReference type="EMBL" id="MFC5972291.1"/>
    </source>
</evidence>
<organism evidence="4 5">
    <name type="scientific">Halomarina salina</name>
    <dbReference type="NCBI Taxonomy" id="1872699"/>
    <lineage>
        <taxon>Archaea</taxon>
        <taxon>Methanobacteriati</taxon>
        <taxon>Methanobacteriota</taxon>
        <taxon>Stenosarchaea group</taxon>
        <taxon>Halobacteria</taxon>
        <taxon>Halobacteriales</taxon>
        <taxon>Natronomonadaceae</taxon>
        <taxon>Halomarina</taxon>
    </lineage>
</organism>
<accession>A0ABD5RP47</accession>
<dbReference type="RefSeq" id="WP_247415441.1">
    <property type="nucleotide sequence ID" value="NZ_JALLGW010000001.1"/>
</dbReference>
<dbReference type="EMBL" id="JBHSQH010000001">
    <property type="protein sequence ID" value="MFC5972291.1"/>
    <property type="molecule type" value="Genomic_DNA"/>
</dbReference>
<dbReference type="PANTHER" id="PTHR34236:SF1">
    <property type="entry name" value="DIMETHYL SULFOXIDE REDUCTASE TRANSCRIPTIONAL ACTIVATOR"/>
    <property type="match status" value="1"/>
</dbReference>
<reference evidence="4 5" key="1">
    <citation type="journal article" date="2019" name="Int. J. Syst. Evol. Microbiol.">
        <title>The Global Catalogue of Microorganisms (GCM) 10K type strain sequencing project: providing services to taxonomists for standard genome sequencing and annotation.</title>
        <authorList>
            <consortium name="The Broad Institute Genomics Platform"/>
            <consortium name="The Broad Institute Genome Sequencing Center for Infectious Disease"/>
            <person name="Wu L."/>
            <person name="Ma J."/>
        </authorList>
    </citation>
    <scope>NUCLEOTIDE SEQUENCE [LARGE SCALE GENOMIC DNA]</scope>
    <source>
        <strain evidence="4 5">CGMCC 1.12543</strain>
    </source>
</reference>